<feature type="compositionally biased region" description="Acidic residues" evidence="1">
    <location>
        <begin position="151"/>
        <end position="160"/>
    </location>
</feature>
<sequence length="271" mass="29792">MGSALVSTIAASVESLGVTGAKPDVGAPEDGDAKKPPPRNDKKRKKGAATRSSPASARTYEETRARYPLLVETVETLAAAGELGLPPSPHVRGHRLLLERVGEDDARRFERKLEVDELVEGRVELRQRRLTAALKEALVKAGGRAPKLEPIQEEEDDDADADSHGDSKRRKEEAAAAEDCGRARRQYEEMRDRYPLLVAEVEELAAGGELALPPHVPGHRRLLELVGGCDARRLEDMLKNEALMKAKTNLQCRRLTVNLISALIKAEEKHR</sequence>
<name>A0A0E0LEF7_ORYPU</name>
<feature type="region of interest" description="Disordered" evidence="1">
    <location>
        <begin position="16"/>
        <end position="64"/>
    </location>
</feature>
<dbReference type="Gramene" id="OPUNC06G21790.1">
    <property type="protein sequence ID" value="OPUNC06G21790.1"/>
    <property type="gene ID" value="OPUNC06G21790"/>
</dbReference>
<proteinExistence type="predicted"/>
<evidence type="ECO:0000313" key="2">
    <source>
        <dbReference type="EnsemblPlants" id="OPUNC06G21790.1"/>
    </source>
</evidence>
<dbReference type="Proteomes" id="UP000026962">
    <property type="component" value="Chromosome 6"/>
</dbReference>
<protein>
    <submittedName>
        <fullName evidence="2">Uncharacterized protein</fullName>
    </submittedName>
</protein>
<feature type="region of interest" description="Disordered" evidence="1">
    <location>
        <begin position="144"/>
        <end position="181"/>
    </location>
</feature>
<keyword evidence="3" id="KW-1185">Reference proteome</keyword>
<feature type="compositionally biased region" description="Basic and acidic residues" evidence="1">
    <location>
        <begin position="31"/>
        <end position="40"/>
    </location>
</feature>
<reference evidence="2" key="2">
    <citation type="submission" date="2018-05" db="EMBL/GenBank/DDBJ databases">
        <title>OpunRS2 (Oryza punctata Reference Sequence Version 2).</title>
        <authorList>
            <person name="Zhang J."/>
            <person name="Kudrna D."/>
            <person name="Lee S."/>
            <person name="Talag J."/>
            <person name="Welchert J."/>
            <person name="Wing R.A."/>
        </authorList>
    </citation>
    <scope>NUCLEOTIDE SEQUENCE [LARGE SCALE GENOMIC DNA]</scope>
</reference>
<evidence type="ECO:0000256" key="1">
    <source>
        <dbReference type="SAM" id="MobiDB-lite"/>
    </source>
</evidence>
<dbReference type="AlphaFoldDB" id="A0A0E0LEF7"/>
<reference evidence="2" key="1">
    <citation type="submission" date="2015-04" db="UniProtKB">
        <authorList>
            <consortium name="EnsemblPlants"/>
        </authorList>
    </citation>
    <scope>IDENTIFICATION</scope>
</reference>
<organism evidence="2">
    <name type="scientific">Oryza punctata</name>
    <name type="common">Red rice</name>
    <dbReference type="NCBI Taxonomy" id="4537"/>
    <lineage>
        <taxon>Eukaryota</taxon>
        <taxon>Viridiplantae</taxon>
        <taxon>Streptophyta</taxon>
        <taxon>Embryophyta</taxon>
        <taxon>Tracheophyta</taxon>
        <taxon>Spermatophyta</taxon>
        <taxon>Magnoliopsida</taxon>
        <taxon>Liliopsida</taxon>
        <taxon>Poales</taxon>
        <taxon>Poaceae</taxon>
        <taxon>BOP clade</taxon>
        <taxon>Oryzoideae</taxon>
        <taxon>Oryzeae</taxon>
        <taxon>Oryzinae</taxon>
        <taxon>Oryza</taxon>
    </lineage>
</organism>
<accession>A0A0E0LEF7</accession>
<dbReference type="OMA" id="QYEEMRD"/>
<feature type="compositionally biased region" description="Basic and acidic residues" evidence="1">
    <location>
        <begin position="161"/>
        <end position="181"/>
    </location>
</feature>
<feature type="compositionally biased region" description="Low complexity" evidence="1">
    <location>
        <begin position="49"/>
        <end position="58"/>
    </location>
</feature>
<evidence type="ECO:0000313" key="3">
    <source>
        <dbReference type="Proteomes" id="UP000026962"/>
    </source>
</evidence>
<dbReference type="HOGENOM" id="CLU_1055120_0_0_1"/>
<dbReference type="EnsemblPlants" id="OPUNC06G21790.1">
    <property type="protein sequence ID" value="OPUNC06G21790.1"/>
    <property type="gene ID" value="OPUNC06G21790"/>
</dbReference>